<sequence>MNRKQKAKAIEALDRFRIELPSWGFANTGTRFGKFMQDAAASTLEEKLHDAGLVNALTGACPTVAVHVLWDFDDPTDPASAKTTRRLARKHGVKIGSINPNVFQDQAYKLGSFCSPDASARQSAMDHTLDSVALGAAVGSKSISMWLADGTNYPGQDNIRRRFNDLKDAMKQLHLKMGRSWRGAKLLIEYKPFEPAFYHTDIPDWGASLLLCQHAGPQAKVLVDTGHHLPGCNIEQIVALLLNEGRLGGFHFNDRKYADDDLTLGSIDPYAVFRIFNEIAQFEFEAKKAPGSTPVDYMVDQSHNLKPKLEAMVQTVCEAQKLFVKAQIVDREALARAQAKGDITGAEVLLKSAFDTDVSPALEAWRKGQKLEKDPLAALRKSGVIKQLGRERKKARAERGEEGGSSYA</sequence>
<feature type="region of interest" description="Disordered" evidence="4">
    <location>
        <begin position="387"/>
        <end position="408"/>
    </location>
</feature>
<dbReference type="RefSeq" id="WP_236254592.1">
    <property type="nucleotide sequence ID" value="NZ_CP036280.1"/>
</dbReference>
<dbReference type="GO" id="GO:0009045">
    <property type="term" value="F:xylose isomerase activity"/>
    <property type="evidence" value="ECO:0007669"/>
    <property type="project" value="UniProtKB-EC"/>
</dbReference>
<protein>
    <submittedName>
        <fullName evidence="6">Xylose isomerase</fullName>
        <ecNumber evidence="6">5.3.1.5</ecNumber>
    </submittedName>
</protein>
<accession>A0A518BUJ1</accession>
<evidence type="ECO:0000256" key="3">
    <source>
        <dbReference type="ARBA" id="ARBA00023235"/>
    </source>
</evidence>
<dbReference type="GO" id="GO:0019324">
    <property type="term" value="P:L-lyxose metabolic process"/>
    <property type="evidence" value="ECO:0007669"/>
    <property type="project" value="TreeGrafter"/>
</dbReference>
<dbReference type="PANTHER" id="PTHR30268:SF0">
    <property type="entry name" value="L-RHAMNOSE ISOMERASE"/>
    <property type="match status" value="1"/>
</dbReference>
<dbReference type="Proteomes" id="UP000320386">
    <property type="component" value="Chromosome"/>
</dbReference>
<keyword evidence="1" id="KW-0479">Metal-binding</keyword>
<dbReference type="GO" id="GO:0008740">
    <property type="term" value="F:L-rhamnose isomerase activity"/>
    <property type="evidence" value="ECO:0007669"/>
    <property type="project" value="TreeGrafter"/>
</dbReference>
<dbReference type="GO" id="GO:0046872">
    <property type="term" value="F:metal ion binding"/>
    <property type="evidence" value="ECO:0007669"/>
    <property type="project" value="UniProtKB-KW"/>
</dbReference>
<name>A0A518BUJ1_9BACT</name>
<dbReference type="AlphaFoldDB" id="A0A518BUJ1"/>
<proteinExistence type="predicted"/>
<dbReference type="KEGG" id="mcad:Pan265_04640"/>
<evidence type="ECO:0000256" key="2">
    <source>
        <dbReference type="ARBA" id="ARBA00023211"/>
    </source>
</evidence>
<evidence type="ECO:0000313" key="7">
    <source>
        <dbReference type="Proteomes" id="UP000320386"/>
    </source>
</evidence>
<evidence type="ECO:0000313" key="6">
    <source>
        <dbReference type="EMBL" id="QDU70636.1"/>
    </source>
</evidence>
<dbReference type="SUPFAM" id="SSF51658">
    <property type="entry name" value="Xylose isomerase-like"/>
    <property type="match status" value="1"/>
</dbReference>
<gene>
    <name evidence="6" type="primary">xylA_1</name>
    <name evidence="6" type="ORF">Pan265_04640</name>
</gene>
<dbReference type="GO" id="GO:0019301">
    <property type="term" value="P:rhamnose catabolic process"/>
    <property type="evidence" value="ECO:0007669"/>
    <property type="project" value="TreeGrafter"/>
</dbReference>
<reference evidence="6 7" key="1">
    <citation type="submission" date="2019-02" db="EMBL/GenBank/DDBJ databases">
        <title>Deep-cultivation of Planctomycetes and their phenomic and genomic characterization uncovers novel biology.</title>
        <authorList>
            <person name="Wiegand S."/>
            <person name="Jogler M."/>
            <person name="Boedeker C."/>
            <person name="Pinto D."/>
            <person name="Vollmers J."/>
            <person name="Rivas-Marin E."/>
            <person name="Kohn T."/>
            <person name="Peeters S.H."/>
            <person name="Heuer A."/>
            <person name="Rast P."/>
            <person name="Oberbeckmann S."/>
            <person name="Bunk B."/>
            <person name="Jeske O."/>
            <person name="Meyerdierks A."/>
            <person name="Storesund J.E."/>
            <person name="Kallscheuer N."/>
            <person name="Luecker S."/>
            <person name="Lage O.M."/>
            <person name="Pohl T."/>
            <person name="Merkel B.J."/>
            <person name="Hornburger P."/>
            <person name="Mueller R.-W."/>
            <person name="Bruemmer F."/>
            <person name="Labrenz M."/>
            <person name="Spormann A.M."/>
            <person name="Op den Camp H."/>
            <person name="Overmann J."/>
            <person name="Amann R."/>
            <person name="Jetten M.S.M."/>
            <person name="Mascher T."/>
            <person name="Medema M.H."/>
            <person name="Devos D.P."/>
            <person name="Kaster A.-K."/>
            <person name="Ovreas L."/>
            <person name="Rohde M."/>
            <person name="Galperin M.Y."/>
            <person name="Jogler C."/>
        </authorList>
    </citation>
    <scope>NUCLEOTIDE SEQUENCE [LARGE SCALE GENOMIC DNA]</scope>
    <source>
        <strain evidence="6 7">Pan265</strain>
    </source>
</reference>
<dbReference type="Gene3D" id="3.20.20.150">
    <property type="entry name" value="Divalent-metal-dependent TIM barrel enzymes"/>
    <property type="match status" value="1"/>
</dbReference>
<feature type="domain" description="Xylose isomerase-like TIM barrel" evidence="5">
    <location>
        <begin position="72"/>
        <end position="278"/>
    </location>
</feature>
<dbReference type="Pfam" id="PF01261">
    <property type="entry name" value="AP_endonuc_2"/>
    <property type="match status" value="1"/>
</dbReference>
<dbReference type="PANTHER" id="PTHR30268">
    <property type="entry name" value="L-RHAMNOSE ISOMERASE"/>
    <property type="match status" value="1"/>
</dbReference>
<evidence type="ECO:0000256" key="1">
    <source>
        <dbReference type="ARBA" id="ARBA00022723"/>
    </source>
</evidence>
<dbReference type="EC" id="5.3.1.5" evidence="6"/>
<keyword evidence="3 6" id="KW-0413">Isomerase</keyword>
<dbReference type="InterPro" id="IPR013022">
    <property type="entry name" value="Xyl_isomerase-like_TIM-brl"/>
</dbReference>
<keyword evidence="2" id="KW-0464">Manganese</keyword>
<dbReference type="EMBL" id="CP036280">
    <property type="protein sequence ID" value="QDU70636.1"/>
    <property type="molecule type" value="Genomic_DNA"/>
</dbReference>
<keyword evidence="7" id="KW-1185">Reference proteome</keyword>
<dbReference type="InterPro" id="IPR050337">
    <property type="entry name" value="L-rhamnose_isomerase"/>
</dbReference>
<evidence type="ECO:0000256" key="4">
    <source>
        <dbReference type="SAM" id="MobiDB-lite"/>
    </source>
</evidence>
<evidence type="ECO:0000259" key="5">
    <source>
        <dbReference type="Pfam" id="PF01261"/>
    </source>
</evidence>
<organism evidence="6 7">
    <name type="scientific">Mucisphaera calidilacus</name>
    <dbReference type="NCBI Taxonomy" id="2527982"/>
    <lineage>
        <taxon>Bacteria</taxon>
        <taxon>Pseudomonadati</taxon>
        <taxon>Planctomycetota</taxon>
        <taxon>Phycisphaerae</taxon>
        <taxon>Phycisphaerales</taxon>
        <taxon>Phycisphaeraceae</taxon>
        <taxon>Mucisphaera</taxon>
    </lineage>
</organism>
<dbReference type="InterPro" id="IPR036237">
    <property type="entry name" value="Xyl_isomerase-like_sf"/>
</dbReference>